<sequence>MWNPIAYRRNIARILGMVESLVCNLFDANRPKHDRCRQWGSLNGQDTSNSETLDFKHGKVAITNKAVNEVSIIDNLRMENQLIELTLLVSQHRQIPQVKVCGICTSVEQLIDMCPTLQETESDNAELVGAIGGNQYGRQPSSLGQGKYVVLRFGPTPNMPALNHNYYQ</sequence>
<proteinExistence type="predicted"/>
<gene>
    <name evidence="1" type="ORF">CR513_02674</name>
</gene>
<dbReference type="EMBL" id="QJKJ01000454">
    <property type="protein sequence ID" value="RDY12519.1"/>
    <property type="molecule type" value="Genomic_DNA"/>
</dbReference>
<feature type="non-terminal residue" evidence="1">
    <location>
        <position position="1"/>
    </location>
</feature>
<reference evidence="1" key="1">
    <citation type="submission" date="2018-05" db="EMBL/GenBank/DDBJ databases">
        <title>Draft genome of Mucuna pruriens seed.</title>
        <authorList>
            <person name="Nnadi N.E."/>
            <person name="Vos R."/>
            <person name="Hasami M.H."/>
            <person name="Devisetty U.K."/>
            <person name="Aguiy J.C."/>
        </authorList>
    </citation>
    <scope>NUCLEOTIDE SEQUENCE [LARGE SCALE GENOMIC DNA]</scope>
    <source>
        <strain evidence="1">JCA_2017</strain>
    </source>
</reference>
<dbReference type="AlphaFoldDB" id="A0A371IBW0"/>
<evidence type="ECO:0000313" key="1">
    <source>
        <dbReference type="EMBL" id="RDY12519.1"/>
    </source>
</evidence>
<dbReference type="Proteomes" id="UP000257109">
    <property type="component" value="Unassembled WGS sequence"/>
</dbReference>
<evidence type="ECO:0000313" key="2">
    <source>
        <dbReference type="Proteomes" id="UP000257109"/>
    </source>
</evidence>
<name>A0A371IBW0_MUCPR</name>
<protein>
    <submittedName>
        <fullName evidence="1">Uncharacterized protein</fullName>
    </submittedName>
</protein>
<keyword evidence="2" id="KW-1185">Reference proteome</keyword>
<accession>A0A371IBW0</accession>
<dbReference type="OrthoDB" id="999762at2759"/>
<comment type="caution">
    <text evidence="1">The sequence shown here is derived from an EMBL/GenBank/DDBJ whole genome shotgun (WGS) entry which is preliminary data.</text>
</comment>
<organism evidence="1 2">
    <name type="scientific">Mucuna pruriens</name>
    <name type="common">Velvet bean</name>
    <name type="synonym">Dolichos pruriens</name>
    <dbReference type="NCBI Taxonomy" id="157652"/>
    <lineage>
        <taxon>Eukaryota</taxon>
        <taxon>Viridiplantae</taxon>
        <taxon>Streptophyta</taxon>
        <taxon>Embryophyta</taxon>
        <taxon>Tracheophyta</taxon>
        <taxon>Spermatophyta</taxon>
        <taxon>Magnoliopsida</taxon>
        <taxon>eudicotyledons</taxon>
        <taxon>Gunneridae</taxon>
        <taxon>Pentapetalae</taxon>
        <taxon>rosids</taxon>
        <taxon>fabids</taxon>
        <taxon>Fabales</taxon>
        <taxon>Fabaceae</taxon>
        <taxon>Papilionoideae</taxon>
        <taxon>50 kb inversion clade</taxon>
        <taxon>NPAAA clade</taxon>
        <taxon>indigoferoid/millettioid clade</taxon>
        <taxon>Phaseoleae</taxon>
        <taxon>Mucuna</taxon>
    </lineage>
</organism>